<feature type="coiled-coil region" evidence="1">
    <location>
        <begin position="309"/>
        <end position="336"/>
    </location>
</feature>
<name>A0AAQ3N373_VIGMU</name>
<dbReference type="PANTHER" id="PTHR12499">
    <property type="entry name" value="OPTIC ATROPHY 3 PROTEIN OPA3"/>
    <property type="match status" value="1"/>
</dbReference>
<evidence type="ECO:0000313" key="3">
    <source>
        <dbReference type="Proteomes" id="UP001374535"/>
    </source>
</evidence>
<dbReference type="PANTHER" id="PTHR12499:SF22">
    <property type="entry name" value="OS02G0312500 PROTEIN"/>
    <property type="match status" value="1"/>
</dbReference>
<dbReference type="GO" id="GO:0019216">
    <property type="term" value="P:regulation of lipid metabolic process"/>
    <property type="evidence" value="ECO:0007669"/>
    <property type="project" value="TreeGrafter"/>
</dbReference>
<dbReference type="Pfam" id="PF07047">
    <property type="entry name" value="OPA3"/>
    <property type="match status" value="1"/>
</dbReference>
<keyword evidence="1" id="KW-0175">Coiled coil</keyword>
<dbReference type="EMBL" id="CP144694">
    <property type="protein sequence ID" value="WVZ02670.1"/>
    <property type="molecule type" value="Genomic_DNA"/>
</dbReference>
<proteinExistence type="predicted"/>
<organism evidence="2 3">
    <name type="scientific">Vigna mungo</name>
    <name type="common">Black gram</name>
    <name type="synonym">Phaseolus mungo</name>
    <dbReference type="NCBI Taxonomy" id="3915"/>
    <lineage>
        <taxon>Eukaryota</taxon>
        <taxon>Viridiplantae</taxon>
        <taxon>Streptophyta</taxon>
        <taxon>Embryophyta</taxon>
        <taxon>Tracheophyta</taxon>
        <taxon>Spermatophyta</taxon>
        <taxon>Magnoliopsida</taxon>
        <taxon>eudicotyledons</taxon>
        <taxon>Gunneridae</taxon>
        <taxon>Pentapetalae</taxon>
        <taxon>rosids</taxon>
        <taxon>fabids</taxon>
        <taxon>Fabales</taxon>
        <taxon>Fabaceae</taxon>
        <taxon>Papilionoideae</taxon>
        <taxon>50 kb inversion clade</taxon>
        <taxon>NPAAA clade</taxon>
        <taxon>indigoferoid/millettioid clade</taxon>
        <taxon>Phaseoleae</taxon>
        <taxon>Vigna</taxon>
    </lineage>
</organism>
<dbReference type="Proteomes" id="UP001374535">
    <property type="component" value="Chromosome 7"/>
</dbReference>
<accession>A0AAQ3N373</accession>
<evidence type="ECO:0000256" key="1">
    <source>
        <dbReference type="SAM" id="Coils"/>
    </source>
</evidence>
<gene>
    <name evidence="2" type="ORF">V8G54_023476</name>
</gene>
<dbReference type="GO" id="GO:0005739">
    <property type="term" value="C:mitochondrion"/>
    <property type="evidence" value="ECO:0007669"/>
    <property type="project" value="TreeGrafter"/>
</dbReference>
<dbReference type="InterPro" id="IPR010754">
    <property type="entry name" value="OPA3-like"/>
</dbReference>
<protein>
    <submittedName>
        <fullName evidence="2">Uncharacterized protein</fullName>
    </submittedName>
</protein>
<evidence type="ECO:0000313" key="2">
    <source>
        <dbReference type="EMBL" id="WVZ02670.1"/>
    </source>
</evidence>
<reference evidence="2 3" key="1">
    <citation type="journal article" date="2023" name="Life. Sci Alliance">
        <title>Evolutionary insights into 3D genome organization and epigenetic landscape of Vigna mungo.</title>
        <authorList>
            <person name="Junaid A."/>
            <person name="Singh B."/>
            <person name="Bhatia S."/>
        </authorList>
    </citation>
    <scope>NUCLEOTIDE SEQUENCE [LARGE SCALE GENOMIC DNA]</scope>
    <source>
        <strain evidence="2">Urdbean</strain>
    </source>
</reference>
<keyword evidence="3" id="KW-1185">Reference proteome</keyword>
<sequence>MWQAPFSQENEGAVNSSRGGMLDVGASYRYDLEFYASRKKHWLMEDEGVAISVILGVICRRKNENRLVVLEWTNTWVRVSVFAFRDCGFLFAGGDGRSFVTVREESFAFLGWLWRRSRRDLSDKMLTQRRCVGVRWLRRCGGRFCFCSGADHLLVKQERYGDEIRSWITRTQQRYQSRFTVINIMVVLPVVKLATLALKTACKPIANRLKKEAGYHPKFCSFIIAIAQANHRLTTRVQRRIYGRATDVAIRPLNEEKVVQAAADLLGELFCYLSAGIISRELCRCTAVNKEAVEKVEDSHLKEESDKGNSAIQTRNEELAREMELLAHKLEKLEQLSRGRGLFGTLNFGPTHEGMMRESSKGKFGSSSIQSMKEKEKHLVDKIQGIFSNLQCARKEGRGSDIVIFEEQMHQLLREWKAELESPATSLAERLLADFQWKGYMDESNITGMRGI</sequence>
<dbReference type="AlphaFoldDB" id="A0AAQ3N373"/>